<evidence type="ECO:0000313" key="3">
    <source>
        <dbReference type="Proteomes" id="UP000013909"/>
    </source>
</evidence>
<dbReference type="Proteomes" id="UP000013909">
    <property type="component" value="Unassembled WGS sequence"/>
</dbReference>
<sequence length="340" mass="39793">MEDFRNVEKIDAHMHMWEDFDTLFAEQAIRDNFRLVNVSVYTSPTRSPQLQDDFSLRIIPSFEGRVYFITTFSIEGFHLPGWAEKCIAYLEKTIASGAIGVKVWKNVGMELRDKDGNFVMIDHAAFKPIVEFLTDRKVPLLGHLGEPKNTWLPLEQMTVQGDRDYFGENPEYHMYLHPEYPDYDQQIAARDRLLEENPDLIFIGAHLGSLEWNVDELAKRLDKYPNLAVDLAERISHLQHQAVSDWQRVHDFLIAYQDRILYGTDLRSSASDILAKGLQTKSEIMTHAHEIWLRHWRFFVTDETMQVPKVTGTFKGMKLPRTVVDKIYRTNALRWYERLT</sequence>
<dbReference type="Pfam" id="PF04909">
    <property type="entry name" value="Amidohydro_2"/>
    <property type="match status" value="1"/>
</dbReference>
<keyword evidence="3" id="KW-1185">Reference proteome</keyword>
<feature type="domain" description="Amidohydrolase-related" evidence="1">
    <location>
        <begin position="79"/>
        <end position="337"/>
    </location>
</feature>
<evidence type="ECO:0000259" key="1">
    <source>
        <dbReference type="Pfam" id="PF04909"/>
    </source>
</evidence>
<comment type="caution">
    <text evidence="2">The sequence shown here is derived from an EMBL/GenBank/DDBJ whole genome shotgun (WGS) entry which is preliminary data.</text>
</comment>
<dbReference type="GO" id="GO:0016787">
    <property type="term" value="F:hydrolase activity"/>
    <property type="evidence" value="ECO:0007669"/>
    <property type="project" value="InterPro"/>
</dbReference>
<evidence type="ECO:0000313" key="2">
    <source>
        <dbReference type="EMBL" id="EON77979.1"/>
    </source>
</evidence>
<dbReference type="SUPFAM" id="SSF51556">
    <property type="entry name" value="Metallo-dependent hydrolases"/>
    <property type="match status" value="1"/>
</dbReference>
<proteinExistence type="predicted"/>
<reference evidence="2 3" key="1">
    <citation type="submission" date="2013-02" db="EMBL/GenBank/DDBJ databases">
        <title>A novel strain isolated from Lonar lake, Maharashtra, India.</title>
        <authorList>
            <person name="Singh A."/>
        </authorList>
    </citation>
    <scope>NUCLEOTIDE SEQUENCE [LARGE SCALE GENOMIC DNA]</scope>
    <source>
        <strain evidence="2 3">AK24</strain>
    </source>
</reference>
<accession>R7ZVD5</accession>
<organism evidence="2 3">
    <name type="scientific">Lunatimonas lonarensis</name>
    <dbReference type="NCBI Taxonomy" id="1232681"/>
    <lineage>
        <taxon>Bacteria</taxon>
        <taxon>Pseudomonadati</taxon>
        <taxon>Bacteroidota</taxon>
        <taxon>Cytophagia</taxon>
        <taxon>Cytophagales</taxon>
        <taxon>Cyclobacteriaceae</taxon>
    </lineage>
</organism>
<dbReference type="EMBL" id="AQHR01000044">
    <property type="protein sequence ID" value="EON77979.1"/>
    <property type="molecule type" value="Genomic_DNA"/>
</dbReference>
<protein>
    <recommendedName>
        <fullName evidence="1">Amidohydrolase-related domain-containing protein</fullName>
    </recommendedName>
</protein>
<gene>
    <name evidence="2" type="ORF">ADIS_1518</name>
</gene>
<dbReference type="InterPro" id="IPR032466">
    <property type="entry name" value="Metal_Hydrolase"/>
</dbReference>
<dbReference type="InterPro" id="IPR006680">
    <property type="entry name" value="Amidohydro-rel"/>
</dbReference>
<name>R7ZVD5_9BACT</name>
<dbReference type="AlphaFoldDB" id="R7ZVD5"/>
<dbReference type="STRING" id="1232681.ADIS_1518"/>
<dbReference type="Gene3D" id="3.20.20.140">
    <property type="entry name" value="Metal-dependent hydrolases"/>
    <property type="match status" value="1"/>
</dbReference>